<protein>
    <submittedName>
        <fullName evidence="8">DoxX family protein</fullName>
    </submittedName>
</protein>
<dbReference type="InterPro" id="IPR032808">
    <property type="entry name" value="DoxX"/>
</dbReference>
<feature type="transmembrane region" description="Helical" evidence="7">
    <location>
        <begin position="157"/>
        <end position="176"/>
    </location>
</feature>
<dbReference type="EMBL" id="CP106738">
    <property type="protein sequence ID" value="UXX84347.1"/>
    <property type="molecule type" value="Genomic_DNA"/>
</dbReference>
<sequence length="187" mass="20690">MTHIFSIYRSLTATLERQDWLVPTLARIIFAGVLFYYFWQSGVSKIAFDQGIGGWLTPTDGAFAQIFPKAAEAVLYDVDQMTFLQKVIAVAGGWAEILLPLLIVVGLMTRLAAIGMIGFVIVQSLTDVFAHGVKLGMAANDAWFDRYSDGLLMDQRAFWLFLLIVLVIQGAGPLSLDRVLVRRTTTA</sequence>
<keyword evidence="6 7" id="KW-0472">Membrane</keyword>
<dbReference type="Pfam" id="PF07681">
    <property type="entry name" value="DoxX"/>
    <property type="match status" value="1"/>
</dbReference>
<feature type="transmembrane region" description="Helical" evidence="7">
    <location>
        <begin position="20"/>
        <end position="39"/>
    </location>
</feature>
<evidence type="ECO:0000313" key="9">
    <source>
        <dbReference type="Proteomes" id="UP001064087"/>
    </source>
</evidence>
<evidence type="ECO:0000313" key="8">
    <source>
        <dbReference type="EMBL" id="UXX84347.1"/>
    </source>
</evidence>
<comment type="subcellular location">
    <subcellularLocation>
        <location evidence="1">Cell membrane</location>
        <topology evidence="1">Multi-pass membrane protein</topology>
    </subcellularLocation>
</comment>
<proteinExistence type="inferred from homology"/>
<evidence type="ECO:0000256" key="7">
    <source>
        <dbReference type="SAM" id="Phobius"/>
    </source>
</evidence>
<evidence type="ECO:0000256" key="4">
    <source>
        <dbReference type="ARBA" id="ARBA00022692"/>
    </source>
</evidence>
<evidence type="ECO:0000256" key="3">
    <source>
        <dbReference type="ARBA" id="ARBA00022475"/>
    </source>
</evidence>
<name>A0ABY6DDW4_9RHOB</name>
<evidence type="ECO:0000256" key="6">
    <source>
        <dbReference type="ARBA" id="ARBA00023136"/>
    </source>
</evidence>
<evidence type="ECO:0000256" key="1">
    <source>
        <dbReference type="ARBA" id="ARBA00004651"/>
    </source>
</evidence>
<organism evidence="8 9">
    <name type="scientific">Roseovarius pelagicus</name>
    <dbReference type="NCBI Taxonomy" id="2980108"/>
    <lineage>
        <taxon>Bacteria</taxon>
        <taxon>Pseudomonadati</taxon>
        <taxon>Pseudomonadota</taxon>
        <taxon>Alphaproteobacteria</taxon>
        <taxon>Rhodobacterales</taxon>
        <taxon>Roseobacteraceae</taxon>
        <taxon>Roseovarius</taxon>
    </lineage>
</organism>
<dbReference type="PANTHER" id="PTHR33452:SF1">
    <property type="entry name" value="INNER MEMBRANE PROTEIN YPHA-RELATED"/>
    <property type="match status" value="1"/>
</dbReference>
<evidence type="ECO:0000256" key="5">
    <source>
        <dbReference type="ARBA" id="ARBA00022989"/>
    </source>
</evidence>
<keyword evidence="5 7" id="KW-1133">Transmembrane helix</keyword>
<feature type="transmembrane region" description="Helical" evidence="7">
    <location>
        <begin position="114"/>
        <end position="137"/>
    </location>
</feature>
<keyword evidence="4 7" id="KW-0812">Transmembrane</keyword>
<dbReference type="InterPro" id="IPR051907">
    <property type="entry name" value="DoxX-like_oxidoreductase"/>
</dbReference>
<comment type="similarity">
    <text evidence="2">Belongs to the DoxX family.</text>
</comment>
<keyword evidence="3" id="KW-1003">Cell membrane</keyword>
<gene>
    <name evidence="8" type="ORF">N7U68_06795</name>
</gene>
<evidence type="ECO:0000256" key="2">
    <source>
        <dbReference type="ARBA" id="ARBA00006679"/>
    </source>
</evidence>
<reference evidence="8" key="1">
    <citation type="submission" date="2022-10" db="EMBL/GenBank/DDBJ databases">
        <title>Roseovarius pelagicus sp. nov., isolated from Arctic seawater.</title>
        <authorList>
            <person name="Hong Y.W."/>
            <person name="Hwang C.Y."/>
        </authorList>
    </citation>
    <scope>NUCLEOTIDE SEQUENCE</scope>
    <source>
        <strain evidence="8">HL-MP18</strain>
    </source>
</reference>
<dbReference type="RefSeq" id="WP_263048656.1">
    <property type="nucleotide sequence ID" value="NZ_CP106738.1"/>
</dbReference>
<feature type="transmembrane region" description="Helical" evidence="7">
    <location>
        <begin position="87"/>
        <end position="107"/>
    </location>
</feature>
<dbReference type="Proteomes" id="UP001064087">
    <property type="component" value="Chromosome"/>
</dbReference>
<accession>A0ABY6DDW4</accession>
<dbReference type="PANTHER" id="PTHR33452">
    <property type="entry name" value="OXIDOREDUCTASE CATD-RELATED"/>
    <property type="match status" value="1"/>
</dbReference>
<keyword evidence="9" id="KW-1185">Reference proteome</keyword>